<protein>
    <recommendedName>
        <fullName evidence="2">Phage-Barnase-EndoU-ColicinE5/D-RelE-like nuclease domain-containing protein</fullName>
    </recommendedName>
</protein>
<sequence length="419" mass="47508">MLDVPVSDYDPRDGNEKWTIGGKEIEDTSLGANHIQFEDEEELIDFYEKNKDEIEERRKRADYYNNRRKVTAKVEETTEQELPLETEQQTTKESKQEIQQQEQQGNPINEDGTLKVEKVKQEPQPIGYGDFGAIYDQFKGKANEAIKFLLSKQDGEAIAALHHKDIGNIDLVWGKEGTAKSDGFGLAKLAKYHPEVLDNLQEILEDMIVTKRTDNRVQLESEKYQSAVRLTWDSKKKNWLLTMFEKKNSVLNNTTDTDKTQIGNENDTATLENAALSDGKDTEKTPNSKGNKKKVVSSHMEGNLFDEAPSLTNKDKDDEDNQRTRRENRRSDDGVSPRESSGRRTAEPGQLDANPTERRTERQGNSGVQSRNAEVRSSTGRPSGRLSRLNTTNNHAERGVDYAPTSVDARIEANIKAYR</sequence>
<feature type="compositionally biased region" description="Basic and acidic residues" evidence="1">
    <location>
        <begin position="313"/>
        <end position="346"/>
    </location>
</feature>
<reference evidence="3 4" key="1">
    <citation type="submission" date="2018-08" db="EMBL/GenBank/DDBJ databases">
        <title>A genome reference for cultivated species of the human gut microbiota.</title>
        <authorList>
            <person name="Zou Y."/>
            <person name="Xue W."/>
            <person name="Luo G."/>
        </authorList>
    </citation>
    <scope>NUCLEOTIDE SEQUENCE [LARGE SCALE GENOMIC DNA]</scope>
    <source>
        <strain evidence="3 4">TF09-12</strain>
    </source>
</reference>
<dbReference type="EMBL" id="QSRD01000015">
    <property type="protein sequence ID" value="RGL03405.1"/>
    <property type="molecule type" value="Genomic_DNA"/>
</dbReference>
<evidence type="ECO:0000256" key="1">
    <source>
        <dbReference type="SAM" id="MobiDB-lite"/>
    </source>
</evidence>
<dbReference type="Pfam" id="PF18809">
    <property type="entry name" value="PBECR1"/>
    <property type="match status" value="1"/>
</dbReference>
<dbReference type="Proteomes" id="UP000260835">
    <property type="component" value="Unassembled WGS sequence"/>
</dbReference>
<feature type="region of interest" description="Disordered" evidence="1">
    <location>
        <begin position="72"/>
        <end position="114"/>
    </location>
</feature>
<name>A0A3E4QLR0_9BACT</name>
<dbReference type="InterPro" id="IPR041092">
    <property type="entry name" value="PBECR1"/>
</dbReference>
<evidence type="ECO:0000313" key="3">
    <source>
        <dbReference type="EMBL" id="RGL03405.1"/>
    </source>
</evidence>
<feature type="domain" description="Phage-Barnase-EndoU-ColicinE5/D-RelE-like nuclease" evidence="2">
    <location>
        <begin position="160"/>
        <end position="249"/>
    </location>
</feature>
<dbReference type="AlphaFoldDB" id="A0A3E4QLR0"/>
<evidence type="ECO:0000259" key="2">
    <source>
        <dbReference type="Pfam" id="PF18809"/>
    </source>
</evidence>
<evidence type="ECO:0000313" key="4">
    <source>
        <dbReference type="Proteomes" id="UP000260835"/>
    </source>
</evidence>
<organism evidence="3 4">
    <name type="scientific">Prevotella disiens</name>
    <dbReference type="NCBI Taxonomy" id="28130"/>
    <lineage>
        <taxon>Bacteria</taxon>
        <taxon>Pseudomonadati</taxon>
        <taxon>Bacteroidota</taxon>
        <taxon>Bacteroidia</taxon>
        <taxon>Bacteroidales</taxon>
        <taxon>Prevotellaceae</taxon>
        <taxon>Prevotella</taxon>
    </lineage>
</organism>
<proteinExistence type="predicted"/>
<comment type="caution">
    <text evidence="3">The sequence shown here is derived from an EMBL/GenBank/DDBJ whole genome shotgun (WGS) entry which is preliminary data.</text>
</comment>
<feature type="region of interest" description="Disordered" evidence="1">
    <location>
        <begin position="253"/>
        <end position="405"/>
    </location>
</feature>
<gene>
    <name evidence="3" type="ORF">DXC89_03250</name>
</gene>
<accession>A0A3E4QLR0</accession>
<feature type="compositionally biased region" description="Polar residues" evidence="1">
    <location>
        <begin position="363"/>
        <end position="381"/>
    </location>
</feature>
<feature type="compositionally biased region" description="Polar residues" evidence="1">
    <location>
        <begin position="253"/>
        <end position="271"/>
    </location>
</feature>